<reference evidence="2 3" key="1">
    <citation type="submission" date="2015-03" db="EMBL/GenBank/DDBJ databases">
        <title>Genome sequencing of Methylobacterium variabile DSM 16961.</title>
        <authorList>
            <person name="Chaudhry V."/>
            <person name="Patil P.B."/>
        </authorList>
    </citation>
    <scope>NUCLEOTIDE SEQUENCE [LARGE SCALE GENOMIC DNA]</scope>
    <source>
        <strain evidence="2 3">DSM 16961</strain>
    </source>
</reference>
<feature type="signal peptide" evidence="1">
    <location>
        <begin position="1"/>
        <end position="27"/>
    </location>
</feature>
<comment type="caution">
    <text evidence="2">The sequence shown here is derived from an EMBL/GenBank/DDBJ whole genome shotgun (WGS) entry which is preliminary data.</text>
</comment>
<dbReference type="PATRIC" id="fig|298794.3.peg.6954"/>
<feature type="chain" id="PRO_5005281947" description="Cysteine rich repeat-containing protein" evidence="1">
    <location>
        <begin position="28"/>
        <end position="93"/>
    </location>
</feature>
<dbReference type="OrthoDB" id="8245037at2"/>
<proteinExistence type="predicted"/>
<protein>
    <recommendedName>
        <fullName evidence="4">Cysteine rich repeat-containing protein</fullName>
    </recommendedName>
</protein>
<evidence type="ECO:0000313" key="3">
    <source>
        <dbReference type="Proteomes" id="UP000035955"/>
    </source>
</evidence>
<keyword evidence="1" id="KW-0732">Signal</keyword>
<dbReference type="RefSeq" id="WP_048442275.1">
    <property type="nucleotide sequence ID" value="NZ_LABY01000007.1"/>
</dbReference>
<sequence>MRTSLIGIGLGACLTALTLGSATQALAEATSAQRAACTPDVWRLCAGEIPSIPGITACLRREKPKLSPACREVMNEADRPRIARPVASNERKS</sequence>
<evidence type="ECO:0008006" key="4">
    <source>
        <dbReference type="Google" id="ProtNLM"/>
    </source>
</evidence>
<name>A0A0J6TB68_9HYPH</name>
<evidence type="ECO:0000256" key="1">
    <source>
        <dbReference type="SAM" id="SignalP"/>
    </source>
</evidence>
<organism evidence="2 3">
    <name type="scientific">Methylobacterium variabile</name>
    <dbReference type="NCBI Taxonomy" id="298794"/>
    <lineage>
        <taxon>Bacteria</taxon>
        <taxon>Pseudomonadati</taxon>
        <taxon>Pseudomonadota</taxon>
        <taxon>Alphaproteobacteria</taxon>
        <taxon>Hyphomicrobiales</taxon>
        <taxon>Methylobacteriaceae</taxon>
        <taxon>Methylobacterium</taxon>
    </lineage>
</organism>
<dbReference type="AlphaFoldDB" id="A0A0J6TB68"/>
<dbReference type="EMBL" id="LABY01000007">
    <property type="protein sequence ID" value="KMO43114.1"/>
    <property type="molecule type" value="Genomic_DNA"/>
</dbReference>
<keyword evidence="3" id="KW-1185">Reference proteome</keyword>
<accession>A0A0J6TB68</accession>
<gene>
    <name evidence="2" type="ORF">VQ02_00950</name>
</gene>
<evidence type="ECO:0000313" key="2">
    <source>
        <dbReference type="EMBL" id="KMO43114.1"/>
    </source>
</evidence>
<dbReference type="Proteomes" id="UP000035955">
    <property type="component" value="Unassembled WGS sequence"/>
</dbReference>